<keyword evidence="5" id="KW-0597">Phosphoprotein</keyword>
<keyword evidence="14 21" id="KW-1133">Transmembrane helix</keyword>
<dbReference type="PANTHER" id="PTHR48053:SF158">
    <property type="entry name" value="MDIS1-INTERACTING RECEPTOR LIKE KINASE 2-LIKE"/>
    <property type="match status" value="1"/>
</dbReference>
<evidence type="ECO:0000256" key="19">
    <source>
        <dbReference type="ARBA" id="ARBA00048679"/>
    </source>
</evidence>
<evidence type="ECO:0000256" key="10">
    <source>
        <dbReference type="ARBA" id="ARBA00022737"/>
    </source>
</evidence>
<keyword evidence="12 25" id="KW-0418">Kinase</keyword>
<dbReference type="InterPro" id="IPR013210">
    <property type="entry name" value="LRR_N_plant-typ"/>
</dbReference>
<reference evidence="24" key="1">
    <citation type="journal article" date="2021" name="Nat. Commun.">
        <title>Genomic analyses provide insights into spinach domestication and the genetic basis of agronomic traits.</title>
        <authorList>
            <person name="Cai X."/>
            <person name="Sun X."/>
            <person name="Xu C."/>
            <person name="Sun H."/>
            <person name="Wang X."/>
            <person name="Ge C."/>
            <person name="Zhang Z."/>
            <person name="Wang Q."/>
            <person name="Fei Z."/>
            <person name="Jiao C."/>
            <person name="Wang Q."/>
        </authorList>
    </citation>
    <scope>NUCLEOTIDE SEQUENCE [LARGE SCALE GENOMIC DNA]</scope>
    <source>
        <strain evidence="24">cv. Varoflay</strain>
    </source>
</reference>
<evidence type="ECO:0000256" key="13">
    <source>
        <dbReference type="ARBA" id="ARBA00022840"/>
    </source>
</evidence>
<dbReference type="SUPFAM" id="SSF56112">
    <property type="entry name" value="Protein kinase-like (PK-like)"/>
    <property type="match status" value="1"/>
</dbReference>
<evidence type="ECO:0000256" key="4">
    <source>
        <dbReference type="ARBA" id="ARBA00022527"/>
    </source>
</evidence>
<feature type="domain" description="Protein kinase" evidence="23">
    <location>
        <begin position="667"/>
        <end position="938"/>
    </location>
</feature>
<keyword evidence="24" id="KW-1185">Reference proteome</keyword>
<dbReference type="Pfam" id="PF00560">
    <property type="entry name" value="LRR_1"/>
    <property type="match status" value="7"/>
</dbReference>
<dbReference type="GO" id="GO:0005524">
    <property type="term" value="F:ATP binding"/>
    <property type="evidence" value="ECO:0007669"/>
    <property type="project" value="UniProtKB-UniRule"/>
</dbReference>
<dbReference type="OrthoDB" id="676979at2759"/>
<protein>
    <recommendedName>
        <fullName evidence="3">non-specific serine/threonine protein kinase</fullName>
        <ecNumber evidence="3">2.7.11.1</ecNumber>
    </recommendedName>
</protein>
<dbReference type="PROSITE" id="PS51450">
    <property type="entry name" value="LRR"/>
    <property type="match status" value="1"/>
</dbReference>
<evidence type="ECO:0000256" key="9">
    <source>
        <dbReference type="ARBA" id="ARBA00022729"/>
    </source>
</evidence>
<gene>
    <name evidence="25" type="primary">LOC110805833</name>
</gene>
<sequence>MSTINLVFVINFVYMLLFSQAKAYNPGQTEAKALLKWKQSFRNQSAFTSWLLPQSLNSSSNIRPCTWQGITCDNHGRVTQITLSELELEGTLEAIDFSSFPHLNLLDLNYNRFTGIIPTNIGLISNLKYLDLSTNELNGTIPLSLSNLTLVEHLDLSRNFLTGRIHPTLFSGLVNIKTIIIQDTYLEGPIPSTIGNCKNLSSIFFEKSRFSGHIPVSMANLTELTILRLDQNFFSGSIPSFISRLSKLTDLRLFNNQFSGHVPQDIGNLSSLTDLEFSRNNLTGSLPPQICKGGKLVYFSASHNNFTGPIPISLKTCPDLYEVYLQYNQLTGDLDQDFGVYPSLEYIDLSYNQLGGQLSPNWGKSINLTALLIAGNSVGGEIPMDIYQLPNLGVLDFSSNRLQGYISPEIGQSSNLVKIYFQNNMLSGNVPVELEDLHELEQLDLSNNNLTGQIPGDIGGCSKLLSLNLSNNHLTGPIPNEIGQLTHLQILLDLSYNHLTGDIPREVGQLTSLQSLNLQHNNLSGQIPVSLASLSSLVTANFSDNDLTGPLPDSKTFSGFPLQSFAGNMDLCGRIKGMKPCNDTQTSSSPTKKQHRRPIIIAASSFASILFFLLFVSCSIILWRRRKLEKYKRQEMHELNRSKDVFTVLNFDGKLVYSDIVKATENFHSQYCIGSGASGRVYKAVFPNGQVIAIKKLDTSTLEKEAVAARNFVNEVTALTEIRHKNIVRFYGFCLHQNMMSLVYKYVERGSLADVLSSNDEAKELGWGNRVRIIKGVADALAYMHHGCTPPVVHRDISSKNILLSSHLEAQVSDFGTAKFLNPESSNWTTLAGTYGYLAPELAFTMAVTEKSDVYSFGVLAIEILMGAHPQEKISSLSFNMSDDQLKIKFKDVLDRRLAYPTGQELIQQVEFVLETAILCLNVNPQSRPTMNYVSQMFETKCGNNNPIAIDL</sequence>
<evidence type="ECO:0000256" key="20">
    <source>
        <dbReference type="PROSITE-ProRule" id="PRU10141"/>
    </source>
</evidence>
<keyword evidence="11 20" id="KW-0547">Nucleotide-binding</keyword>
<keyword evidence="4" id="KW-0723">Serine/threonine-protein kinase</keyword>
<feature type="transmembrane region" description="Helical" evidence="21">
    <location>
        <begin position="599"/>
        <end position="623"/>
    </location>
</feature>
<dbReference type="GO" id="GO:0038023">
    <property type="term" value="F:signaling receptor activity"/>
    <property type="evidence" value="ECO:0000318"/>
    <property type="project" value="GO_Central"/>
</dbReference>
<evidence type="ECO:0000256" key="3">
    <source>
        <dbReference type="ARBA" id="ARBA00012513"/>
    </source>
</evidence>
<dbReference type="PROSITE" id="PS50011">
    <property type="entry name" value="PROTEIN_KINASE_DOM"/>
    <property type="match status" value="1"/>
</dbReference>
<dbReference type="SUPFAM" id="SSF52047">
    <property type="entry name" value="RNI-like"/>
    <property type="match status" value="1"/>
</dbReference>
<dbReference type="Pfam" id="PF00069">
    <property type="entry name" value="Pkinase"/>
    <property type="match status" value="1"/>
</dbReference>
<evidence type="ECO:0000256" key="5">
    <source>
        <dbReference type="ARBA" id="ARBA00022553"/>
    </source>
</evidence>
<name>A0A9R0KDK0_SPIOL</name>
<dbReference type="FunFam" id="3.80.10.10:FF:000177">
    <property type="entry name" value="Leucine-rich repeat receptor-like serine/threonine-protein kinase At1g17230"/>
    <property type="match status" value="1"/>
</dbReference>
<dbReference type="AlphaFoldDB" id="A0A9R0KDK0"/>
<evidence type="ECO:0000256" key="22">
    <source>
        <dbReference type="SAM" id="SignalP"/>
    </source>
</evidence>
<keyword evidence="6" id="KW-0433">Leucine-rich repeat</keyword>
<evidence type="ECO:0000259" key="23">
    <source>
        <dbReference type="PROSITE" id="PS50011"/>
    </source>
</evidence>
<feature type="signal peptide" evidence="22">
    <location>
        <begin position="1"/>
        <end position="23"/>
    </location>
</feature>
<dbReference type="SMART" id="SM00369">
    <property type="entry name" value="LRR_TYP"/>
    <property type="match status" value="7"/>
</dbReference>
<dbReference type="Pfam" id="PF08263">
    <property type="entry name" value="LRRNT_2"/>
    <property type="match status" value="1"/>
</dbReference>
<dbReference type="GO" id="GO:0004674">
    <property type="term" value="F:protein serine/threonine kinase activity"/>
    <property type="evidence" value="ECO:0007669"/>
    <property type="project" value="UniProtKB-KW"/>
</dbReference>
<keyword evidence="13 20" id="KW-0067">ATP-binding</keyword>
<evidence type="ECO:0000256" key="21">
    <source>
        <dbReference type="SAM" id="Phobius"/>
    </source>
</evidence>
<keyword evidence="9 22" id="KW-0732">Signal</keyword>
<evidence type="ECO:0000256" key="16">
    <source>
        <dbReference type="ARBA" id="ARBA00023170"/>
    </source>
</evidence>
<feature type="binding site" evidence="20">
    <location>
        <position position="696"/>
    </location>
    <ligand>
        <name>ATP</name>
        <dbReference type="ChEBI" id="CHEBI:30616"/>
    </ligand>
</feature>
<dbReference type="GO" id="GO:0009755">
    <property type="term" value="P:hormone-mediated signaling pathway"/>
    <property type="evidence" value="ECO:0000318"/>
    <property type="project" value="GO_Central"/>
</dbReference>
<dbReference type="EC" id="2.7.11.1" evidence="3"/>
<dbReference type="InterPro" id="IPR017441">
    <property type="entry name" value="Protein_kinase_ATP_BS"/>
</dbReference>
<dbReference type="SUPFAM" id="SSF52058">
    <property type="entry name" value="L domain-like"/>
    <property type="match status" value="1"/>
</dbReference>
<dbReference type="FunFam" id="1.10.510.10:FF:000445">
    <property type="entry name" value="MDIS1-interacting receptor like kinase 2"/>
    <property type="match status" value="1"/>
</dbReference>
<evidence type="ECO:0000313" key="24">
    <source>
        <dbReference type="Proteomes" id="UP000813463"/>
    </source>
</evidence>
<evidence type="ECO:0000256" key="18">
    <source>
        <dbReference type="ARBA" id="ARBA00047899"/>
    </source>
</evidence>
<dbReference type="InterPro" id="IPR000719">
    <property type="entry name" value="Prot_kinase_dom"/>
</dbReference>
<keyword evidence="7" id="KW-0808">Transferase</keyword>
<dbReference type="Gene3D" id="1.10.510.10">
    <property type="entry name" value="Transferase(Phosphotransferase) domain 1"/>
    <property type="match status" value="1"/>
</dbReference>
<dbReference type="PANTHER" id="PTHR48053">
    <property type="entry name" value="LEUCINE RICH REPEAT FAMILY PROTEIN, EXPRESSED"/>
    <property type="match status" value="1"/>
</dbReference>
<evidence type="ECO:0000256" key="15">
    <source>
        <dbReference type="ARBA" id="ARBA00023136"/>
    </source>
</evidence>
<keyword evidence="15 21" id="KW-0472">Membrane</keyword>
<evidence type="ECO:0000256" key="1">
    <source>
        <dbReference type="ARBA" id="ARBA00004236"/>
    </source>
</evidence>
<dbReference type="InterPro" id="IPR001611">
    <property type="entry name" value="Leu-rich_rpt"/>
</dbReference>
<dbReference type="PROSITE" id="PS00109">
    <property type="entry name" value="PROTEIN_KINASE_TYR"/>
    <property type="match status" value="1"/>
</dbReference>
<dbReference type="PROSITE" id="PS00107">
    <property type="entry name" value="PROTEIN_KINASE_ATP"/>
    <property type="match status" value="1"/>
</dbReference>
<dbReference type="GeneID" id="110805833"/>
<dbReference type="Proteomes" id="UP000813463">
    <property type="component" value="Chromosome 6"/>
</dbReference>
<dbReference type="InterPro" id="IPR032675">
    <property type="entry name" value="LRR_dom_sf"/>
</dbReference>
<evidence type="ECO:0000313" key="25">
    <source>
        <dbReference type="RefSeq" id="XP_021867143.1"/>
    </source>
</evidence>
<evidence type="ECO:0000256" key="8">
    <source>
        <dbReference type="ARBA" id="ARBA00022692"/>
    </source>
</evidence>
<dbReference type="InterPro" id="IPR008266">
    <property type="entry name" value="Tyr_kinase_AS"/>
</dbReference>
<comment type="catalytic activity">
    <reaction evidence="19">
        <text>L-seryl-[protein] + ATP = O-phospho-L-seryl-[protein] + ADP + H(+)</text>
        <dbReference type="Rhea" id="RHEA:17989"/>
        <dbReference type="Rhea" id="RHEA-COMP:9863"/>
        <dbReference type="Rhea" id="RHEA-COMP:11604"/>
        <dbReference type="ChEBI" id="CHEBI:15378"/>
        <dbReference type="ChEBI" id="CHEBI:29999"/>
        <dbReference type="ChEBI" id="CHEBI:30616"/>
        <dbReference type="ChEBI" id="CHEBI:83421"/>
        <dbReference type="ChEBI" id="CHEBI:456216"/>
        <dbReference type="EC" id="2.7.11.1"/>
    </reaction>
</comment>
<comment type="subcellular location">
    <subcellularLocation>
        <location evidence="1">Cell membrane</location>
    </subcellularLocation>
    <subcellularLocation>
        <location evidence="2">Membrane</location>
        <topology evidence="2">Single-pass type I membrane protein</topology>
    </subcellularLocation>
</comment>
<evidence type="ECO:0000256" key="17">
    <source>
        <dbReference type="ARBA" id="ARBA00023180"/>
    </source>
</evidence>
<dbReference type="InterPro" id="IPR003591">
    <property type="entry name" value="Leu-rich_rpt_typical-subtyp"/>
</dbReference>
<evidence type="ECO:0000256" key="6">
    <source>
        <dbReference type="ARBA" id="ARBA00022614"/>
    </source>
</evidence>
<dbReference type="Pfam" id="PF13855">
    <property type="entry name" value="LRR_8"/>
    <property type="match status" value="1"/>
</dbReference>
<keyword evidence="8 21" id="KW-0812">Transmembrane</keyword>
<accession>A0A9R0KDK0</accession>
<proteinExistence type="predicted"/>
<dbReference type="FunFam" id="3.80.10.10:FF:000041">
    <property type="entry name" value="LRR receptor-like serine/threonine-protein kinase ERECTA"/>
    <property type="match status" value="1"/>
</dbReference>
<evidence type="ECO:0000256" key="11">
    <source>
        <dbReference type="ARBA" id="ARBA00022741"/>
    </source>
</evidence>
<dbReference type="Gene3D" id="3.80.10.10">
    <property type="entry name" value="Ribonuclease Inhibitor"/>
    <property type="match status" value="3"/>
</dbReference>
<dbReference type="InterPro" id="IPR051716">
    <property type="entry name" value="Plant_RL_S/T_kinase"/>
</dbReference>
<keyword evidence="10" id="KW-0677">Repeat</keyword>
<dbReference type="RefSeq" id="XP_021867143.1">
    <property type="nucleotide sequence ID" value="XM_022011451.2"/>
</dbReference>
<evidence type="ECO:0000256" key="7">
    <source>
        <dbReference type="ARBA" id="ARBA00022679"/>
    </source>
</evidence>
<feature type="chain" id="PRO_5040319733" description="non-specific serine/threonine protein kinase" evidence="22">
    <location>
        <begin position="24"/>
        <end position="952"/>
    </location>
</feature>
<dbReference type="PRINTS" id="PR00019">
    <property type="entry name" value="LEURICHRPT"/>
</dbReference>
<evidence type="ECO:0000256" key="14">
    <source>
        <dbReference type="ARBA" id="ARBA00022989"/>
    </source>
</evidence>
<dbReference type="GO" id="GO:0005886">
    <property type="term" value="C:plasma membrane"/>
    <property type="evidence" value="ECO:0000318"/>
    <property type="project" value="GO_Central"/>
</dbReference>
<dbReference type="KEGG" id="soe:110805833"/>
<reference evidence="25" key="2">
    <citation type="submission" date="2025-08" db="UniProtKB">
        <authorList>
            <consortium name="RefSeq"/>
        </authorList>
    </citation>
    <scope>IDENTIFICATION</scope>
    <source>
        <tissue evidence="25">Leaf</tissue>
    </source>
</reference>
<comment type="catalytic activity">
    <reaction evidence="18">
        <text>L-threonyl-[protein] + ATP = O-phospho-L-threonyl-[protein] + ADP + H(+)</text>
        <dbReference type="Rhea" id="RHEA:46608"/>
        <dbReference type="Rhea" id="RHEA-COMP:11060"/>
        <dbReference type="Rhea" id="RHEA-COMP:11605"/>
        <dbReference type="ChEBI" id="CHEBI:15378"/>
        <dbReference type="ChEBI" id="CHEBI:30013"/>
        <dbReference type="ChEBI" id="CHEBI:30616"/>
        <dbReference type="ChEBI" id="CHEBI:61977"/>
        <dbReference type="ChEBI" id="CHEBI:456216"/>
        <dbReference type="EC" id="2.7.11.1"/>
    </reaction>
</comment>
<keyword evidence="17" id="KW-0325">Glycoprotein</keyword>
<evidence type="ECO:0000256" key="2">
    <source>
        <dbReference type="ARBA" id="ARBA00004479"/>
    </source>
</evidence>
<evidence type="ECO:0000256" key="12">
    <source>
        <dbReference type="ARBA" id="ARBA00022777"/>
    </source>
</evidence>
<organism evidence="24 25">
    <name type="scientific">Spinacia oleracea</name>
    <name type="common">Spinach</name>
    <dbReference type="NCBI Taxonomy" id="3562"/>
    <lineage>
        <taxon>Eukaryota</taxon>
        <taxon>Viridiplantae</taxon>
        <taxon>Streptophyta</taxon>
        <taxon>Embryophyta</taxon>
        <taxon>Tracheophyta</taxon>
        <taxon>Spermatophyta</taxon>
        <taxon>Magnoliopsida</taxon>
        <taxon>eudicotyledons</taxon>
        <taxon>Gunneridae</taxon>
        <taxon>Pentapetalae</taxon>
        <taxon>Caryophyllales</taxon>
        <taxon>Chenopodiaceae</taxon>
        <taxon>Chenopodioideae</taxon>
        <taxon>Anserineae</taxon>
        <taxon>Spinacia</taxon>
    </lineage>
</organism>
<dbReference type="FunFam" id="3.30.200.20:FF:000309">
    <property type="entry name" value="Leucine-rich repeat receptor protein kinase MSP1"/>
    <property type="match status" value="1"/>
</dbReference>
<keyword evidence="16 25" id="KW-0675">Receptor</keyword>
<dbReference type="Gene3D" id="3.30.200.20">
    <property type="entry name" value="Phosphorylase Kinase, domain 1"/>
    <property type="match status" value="1"/>
</dbReference>
<dbReference type="FunFam" id="3.80.10.10:FF:000400">
    <property type="entry name" value="Nuclear pore complex protein NUP107"/>
    <property type="match status" value="1"/>
</dbReference>
<dbReference type="InterPro" id="IPR011009">
    <property type="entry name" value="Kinase-like_dom_sf"/>
</dbReference>